<dbReference type="InterPro" id="IPR022385">
    <property type="entry name" value="Rhs_assc_core"/>
</dbReference>
<accession>A0A3D9AKY3</accession>
<keyword evidence="4" id="KW-1185">Reference proteome</keyword>
<gene>
    <name evidence="3" type="ORF">DRF67_21050</name>
</gene>
<proteinExistence type="predicted"/>
<evidence type="ECO:0000313" key="4">
    <source>
        <dbReference type="Proteomes" id="UP000256257"/>
    </source>
</evidence>
<dbReference type="Gene3D" id="2.180.10.10">
    <property type="entry name" value="RHS repeat-associated core"/>
    <property type="match status" value="1"/>
</dbReference>
<evidence type="ECO:0000256" key="1">
    <source>
        <dbReference type="SAM" id="SignalP"/>
    </source>
</evidence>
<feature type="signal peptide" evidence="1">
    <location>
        <begin position="1"/>
        <end position="19"/>
    </location>
</feature>
<dbReference type="InterPro" id="IPR045619">
    <property type="entry name" value="DUF6443"/>
</dbReference>
<feature type="domain" description="DUF6443" evidence="2">
    <location>
        <begin position="32"/>
        <end position="161"/>
    </location>
</feature>
<dbReference type="PANTHER" id="PTHR32305:SF15">
    <property type="entry name" value="PROTEIN RHSA-RELATED"/>
    <property type="match status" value="1"/>
</dbReference>
<name>A0A3D9AKY3_9FLAO</name>
<dbReference type="EMBL" id="QNVV01000034">
    <property type="protein sequence ID" value="REC41835.1"/>
    <property type="molecule type" value="Genomic_DNA"/>
</dbReference>
<dbReference type="Proteomes" id="UP000256257">
    <property type="component" value="Unassembled WGS sequence"/>
</dbReference>
<dbReference type="Pfam" id="PF20041">
    <property type="entry name" value="DUF6443"/>
    <property type="match status" value="1"/>
</dbReference>
<dbReference type="RefSeq" id="WP_115930267.1">
    <property type="nucleotide sequence ID" value="NZ_QNVV01000034.1"/>
</dbReference>
<dbReference type="InterPro" id="IPR050708">
    <property type="entry name" value="T6SS_VgrG/RHS"/>
</dbReference>
<comment type="caution">
    <text evidence="3">The sequence shown here is derived from an EMBL/GenBank/DDBJ whole genome shotgun (WGS) entry which is preliminary data.</text>
</comment>
<feature type="chain" id="PRO_5017829452" evidence="1">
    <location>
        <begin position="20"/>
        <end position="1161"/>
    </location>
</feature>
<sequence>MKKIMIPVGVLLMGGAVKAQLSPLPNTENYIQTKTYLDYNGTSPTKSAETVQYFDGLGRPKQIVNVKASPLGRDVVTPIVYDDFGRPVRDYLPVPQLSTNNGSIYSQNSSLVDFPVGDPQGLYTNEKAFAEKTLEKSPLNRILEQKQVGTAWGTKPVKFQYDTNIDGEVKKYTTQTNWSSGTTYGPITQSGTYGAGQLYKNTITDEDGNKTIEFKNGQGQTLLVRKVLSATENADTYYVYNEYNQLNYVIPPLAAIATDINTVLSTLCYTYRYDGKNRVIIKKVPGKGWEFIVYDKADRVIMTQDAVMGASKQWLFTKYDQFGRPAYTGIYTSTQAAGTAGRAAEQALADALATNAVKRTSAAGFTEASGMPVYYDNNPATSYPSTGIKVLSINYYDTYPADSPPVTNAFAQPLLTDDPAQARTTKGLPTASYVKNIEDDGWTKNYTWYDTKGRVIGSRSKNHLGGYTIINHKLDFAGMILQTNTYHRRLMADTEKKIVEKFTYDSQNRLLTHTHQVDTNPVEILAQNKYNELSQLDSKKVGGISAASPLQQIDYKYNIRGWMTKINDPSALNGKLFGYELRYTNPINTTYAPGRHNGNITEVDWRTAKDNELKRYSYSYDALNRLNFGHYSEPNTTVPLENHYGETTEYDLNGNIMRLYRNAKNTSNGLAMQIDDLTYVYSGNKLTKVTDASQNYLGYAGGGNTIGYDLNGNMTSHIDKNLKSISYNHLNLPNSFKSNSTGISGNSTSYLYRADGTKLRKAYNYTKRGEFGETSEAQTITDYLDGFQYTLEGYGLICVECPVPVPDLQFVPTAEGYFDFVKNKYIYNYTDHLGNVRLSYMKGGSGIEIIEENNYYPFGLKHGTDNPNVGNRSYQYKYNGKELQETGMYDYGARFYMPDIGRWGVVDPLAETSRRWSNYTYAYNNPIRFIDPDGMQAEDKIKIFNNGNIERTKDNNAYDTITNEDESKSIQIARTNVTKDNPTGDSQIGSINKIPLKVPGMDEAPGGEQFTFFQIQNYDTATQFFEFASLNTGVEFRQELFSFSDGGSTNMITTNGMKNLVFGVGDVFGKDYTFSTGHNVGNSTKAEMSHSHPDENPFWPSGYNNHGKDSNPTFTPGLPWYDRKSANATNNYVFSKYLHNLNGGGYIKYNTEKATYTKTKK</sequence>
<dbReference type="NCBIfam" id="TIGR03696">
    <property type="entry name" value="Rhs_assc_core"/>
    <property type="match status" value="1"/>
</dbReference>
<evidence type="ECO:0000313" key="3">
    <source>
        <dbReference type="EMBL" id="REC41835.1"/>
    </source>
</evidence>
<reference evidence="3 4" key="1">
    <citation type="submission" date="2018-06" db="EMBL/GenBank/DDBJ databases">
        <title>Novel Chryseobacterium species.</title>
        <authorList>
            <person name="Newman J."/>
            <person name="Hugo C."/>
            <person name="Oosthuizen L."/>
            <person name="Charimba G."/>
        </authorList>
    </citation>
    <scope>NUCLEOTIDE SEQUENCE [LARGE SCALE GENOMIC DNA]</scope>
    <source>
        <strain evidence="3 4">7_F195</strain>
    </source>
</reference>
<dbReference type="PANTHER" id="PTHR32305">
    <property type="match status" value="1"/>
</dbReference>
<protein>
    <submittedName>
        <fullName evidence="3">RHS repeat-associated core domain-containing protein</fullName>
    </submittedName>
</protein>
<organism evidence="3 4">
    <name type="scientific">Chryseobacterium pennipullorum</name>
    <dbReference type="NCBI Taxonomy" id="2258963"/>
    <lineage>
        <taxon>Bacteria</taxon>
        <taxon>Pseudomonadati</taxon>
        <taxon>Bacteroidota</taxon>
        <taxon>Flavobacteriia</taxon>
        <taxon>Flavobacteriales</taxon>
        <taxon>Weeksellaceae</taxon>
        <taxon>Chryseobacterium group</taxon>
        <taxon>Chryseobacterium</taxon>
    </lineage>
</organism>
<evidence type="ECO:0000259" key="2">
    <source>
        <dbReference type="Pfam" id="PF20041"/>
    </source>
</evidence>
<dbReference type="OrthoDB" id="2972467at2"/>
<keyword evidence="1" id="KW-0732">Signal</keyword>
<dbReference type="AlphaFoldDB" id="A0A3D9AKY3"/>